<proteinExistence type="predicted"/>
<gene>
    <name evidence="2" type="ORF">H8S64_07270</name>
</gene>
<feature type="transmembrane region" description="Helical" evidence="1">
    <location>
        <begin position="515"/>
        <end position="546"/>
    </location>
</feature>
<reference evidence="2 3" key="1">
    <citation type="submission" date="2020-08" db="EMBL/GenBank/DDBJ databases">
        <title>Genome public.</title>
        <authorList>
            <person name="Liu C."/>
            <person name="Sun Q."/>
        </authorList>
    </citation>
    <scope>NUCLEOTIDE SEQUENCE [LARGE SCALE GENOMIC DNA]</scope>
    <source>
        <strain evidence="2 3">NSJ-56</strain>
    </source>
</reference>
<organism evidence="2 3">
    <name type="scientific">Butyricimonas hominis</name>
    <dbReference type="NCBI Taxonomy" id="2763032"/>
    <lineage>
        <taxon>Bacteria</taxon>
        <taxon>Pseudomonadati</taxon>
        <taxon>Bacteroidota</taxon>
        <taxon>Bacteroidia</taxon>
        <taxon>Bacteroidales</taxon>
        <taxon>Odoribacteraceae</taxon>
        <taxon>Butyricimonas</taxon>
    </lineage>
</organism>
<keyword evidence="1" id="KW-1133">Transmembrane helix</keyword>
<protein>
    <submittedName>
        <fullName evidence="2">Uncharacterized protein</fullName>
    </submittedName>
</protein>
<dbReference type="EMBL" id="JACOOH010000003">
    <property type="protein sequence ID" value="MBC5620892.1"/>
    <property type="molecule type" value="Genomic_DNA"/>
</dbReference>
<dbReference type="Proteomes" id="UP000646484">
    <property type="component" value="Unassembled WGS sequence"/>
</dbReference>
<evidence type="ECO:0000313" key="2">
    <source>
        <dbReference type="EMBL" id="MBC5620892.1"/>
    </source>
</evidence>
<sequence>MKNYNQCECGLVYNEFSIILIQTFTSPGIEIPDSEKPEVKSFIKKDNEGNFDNQLFTNTCPRHPWDEGTPHDRMRTGPKIERYRLKGFDICIDIGGLTPARLWGHVHVRATVFFNKTVEISYRIIVTKTGRINGSKFCQTDVPFNTDQLIAVAGIVQHVEHWVYNKKLKGQEIDGSLKIVTISDLHLDERSNFHPTTVRTKGITFEEVQRRYRYFFDRQPCKDHDKPKEEKEFEYGDHNYIFLDIWESIGHSGRIRFDKMREDQVIEHIEQCHKAELVGLMTLYPEEWPYRMDSSFEDVCGKNIAIDTDDLVLANETMSLVVGTYGNRGKEAPTDWKKHLARRDRYHVSWPEYLVLVEILLAKKHTINYVLNKYIFNSRQAIRENSRTDSKDGQQGFTIINDKILDMIEQNARLSISLSDIILQLDSVRYLRYMSHKHMYHETSRRLRIEDDERQLKEITERVDKSLTNANNIADLKEANSTKNILLFISIASLFGVLLEGNGEAPVFSMISKEFGVFTAVLLVIITSIGIYFSMKVLIRVIIHYLRKKRISKKSRN</sequence>
<comment type="caution">
    <text evidence="2">The sequence shown here is derived from an EMBL/GenBank/DDBJ whole genome shotgun (WGS) entry which is preliminary data.</text>
</comment>
<evidence type="ECO:0000256" key="1">
    <source>
        <dbReference type="SAM" id="Phobius"/>
    </source>
</evidence>
<keyword evidence="1" id="KW-0812">Transmembrane</keyword>
<evidence type="ECO:0000313" key="3">
    <source>
        <dbReference type="Proteomes" id="UP000646484"/>
    </source>
</evidence>
<name>A0ABR7CZD8_9BACT</name>
<keyword evidence="1" id="KW-0472">Membrane</keyword>
<dbReference type="RefSeq" id="WP_186975555.1">
    <property type="nucleotide sequence ID" value="NZ_JACOOH010000003.1"/>
</dbReference>
<keyword evidence="3" id="KW-1185">Reference proteome</keyword>
<accession>A0ABR7CZD8</accession>